<protein>
    <submittedName>
        <fullName evidence="1">Uncharacterized protein</fullName>
    </submittedName>
</protein>
<comment type="caution">
    <text evidence="1">The sequence shown here is derived from an EMBL/GenBank/DDBJ whole genome shotgun (WGS) entry which is preliminary data.</text>
</comment>
<reference evidence="1" key="1">
    <citation type="submission" date="2022-07" db="EMBL/GenBank/DDBJ databases">
        <title>Genome Sequence of Lecanicillium saksenae.</title>
        <authorList>
            <person name="Buettner E."/>
        </authorList>
    </citation>
    <scope>NUCLEOTIDE SEQUENCE</scope>
    <source>
        <strain evidence="1">VT-O1</strain>
    </source>
</reference>
<keyword evidence="2" id="KW-1185">Reference proteome</keyword>
<accession>A0ACC1QLQ3</accession>
<evidence type="ECO:0000313" key="2">
    <source>
        <dbReference type="Proteomes" id="UP001148737"/>
    </source>
</evidence>
<dbReference type="Proteomes" id="UP001148737">
    <property type="component" value="Unassembled WGS sequence"/>
</dbReference>
<dbReference type="EMBL" id="JANAKD010001641">
    <property type="protein sequence ID" value="KAJ3477553.1"/>
    <property type="molecule type" value="Genomic_DNA"/>
</dbReference>
<name>A0ACC1QLQ3_9HYPO</name>
<sequence>MLLLPLLLLLRHPLPSSAVDLAKGTEELVKSGLDGGGGHINAIGYNPLDNYIYGISGSKEESAPRLVRIDSAGRTKIIGTVPAQTAGANKFWFTGDIDQDGYLWASGDGKMWIKTDLKPGSSTYGQVLDQGTSDGVNKYRANNWVYVPGQEGKLYSVLQGLAGQGSMLAYFDTSSKKLTTVKEFGKLVGNDQWGALYVGHDGTIYGSENDSGEIWKFKPDGSTPTKFTSGPTSKQNDGARCANAPDVA</sequence>
<proteinExistence type="predicted"/>
<organism evidence="1 2">
    <name type="scientific">Lecanicillium saksenae</name>
    <dbReference type="NCBI Taxonomy" id="468837"/>
    <lineage>
        <taxon>Eukaryota</taxon>
        <taxon>Fungi</taxon>
        <taxon>Dikarya</taxon>
        <taxon>Ascomycota</taxon>
        <taxon>Pezizomycotina</taxon>
        <taxon>Sordariomycetes</taxon>
        <taxon>Hypocreomycetidae</taxon>
        <taxon>Hypocreales</taxon>
        <taxon>Cordycipitaceae</taxon>
        <taxon>Lecanicillium</taxon>
    </lineage>
</organism>
<gene>
    <name evidence="1" type="ORF">NLG97_g8810</name>
</gene>
<evidence type="ECO:0000313" key="1">
    <source>
        <dbReference type="EMBL" id="KAJ3477553.1"/>
    </source>
</evidence>